<evidence type="ECO:0000313" key="1">
    <source>
        <dbReference type="EMBL" id="KKR91458.1"/>
    </source>
</evidence>
<name>A0A0G0URT6_9BACT</name>
<comment type="caution">
    <text evidence="1">The sequence shown here is derived from an EMBL/GenBank/DDBJ whole genome shotgun (WGS) entry which is preliminary data.</text>
</comment>
<evidence type="ECO:0000313" key="2">
    <source>
        <dbReference type="Proteomes" id="UP000034676"/>
    </source>
</evidence>
<dbReference type="InterPro" id="IPR029063">
    <property type="entry name" value="SAM-dependent_MTases_sf"/>
</dbReference>
<dbReference type="EMBL" id="LCAO01000011">
    <property type="protein sequence ID" value="KKR91458.1"/>
    <property type="molecule type" value="Genomic_DNA"/>
</dbReference>
<dbReference type="Gene3D" id="3.40.50.150">
    <property type="entry name" value="Vaccinia Virus protein VP39"/>
    <property type="match status" value="1"/>
</dbReference>
<protein>
    <recommendedName>
        <fullName evidence="3">Class I SAM-dependent methyltransferase</fullName>
    </recommendedName>
</protein>
<dbReference type="SUPFAM" id="SSF53335">
    <property type="entry name" value="S-adenosyl-L-methionine-dependent methyltransferases"/>
    <property type="match status" value="1"/>
</dbReference>
<gene>
    <name evidence="1" type="ORF">UU42_C0011G0004</name>
</gene>
<dbReference type="AlphaFoldDB" id="A0A0G0URT6"/>
<organism evidence="1 2">
    <name type="scientific">Candidatus Woesebacteria bacterium GW2011_GWA1_41_13b</name>
    <dbReference type="NCBI Taxonomy" id="1618555"/>
    <lineage>
        <taxon>Bacteria</taxon>
        <taxon>Candidatus Woeseibacteriota</taxon>
    </lineage>
</organism>
<reference evidence="1 2" key="1">
    <citation type="journal article" date="2015" name="Nature">
        <title>rRNA introns, odd ribosomes, and small enigmatic genomes across a large radiation of phyla.</title>
        <authorList>
            <person name="Brown C.T."/>
            <person name="Hug L.A."/>
            <person name="Thomas B.C."/>
            <person name="Sharon I."/>
            <person name="Castelle C.J."/>
            <person name="Singh A."/>
            <person name="Wilkins M.J."/>
            <person name="Williams K.H."/>
            <person name="Banfield J.F."/>
        </authorList>
    </citation>
    <scope>NUCLEOTIDE SEQUENCE [LARGE SCALE GENOMIC DNA]</scope>
</reference>
<accession>A0A0G0URT6</accession>
<sequence>MDLFFKTLLAYIKYFLGRWNEPKRYRQLYTRISDIPVRNIMEIGTWKGQRARLMILEAQKHIPRQEVSYFGFDIFEPLSLETMSKEFSKQPPLMEKVESELNKTGAKIMLYKGDTRETLPKTIPLLPKMDFIFIDGGHSLATVQNDWDYASRLMHSGTVLIFDDYWPEKQDGGAKPIVDAIDRSVYNVKILPEFDVFIKPGLKRLVIKFAEVQKQK</sequence>
<dbReference type="Proteomes" id="UP000034676">
    <property type="component" value="Unassembled WGS sequence"/>
</dbReference>
<dbReference type="Pfam" id="PF13578">
    <property type="entry name" value="Methyltransf_24"/>
    <property type="match status" value="1"/>
</dbReference>
<proteinExistence type="predicted"/>
<evidence type="ECO:0008006" key="3">
    <source>
        <dbReference type="Google" id="ProtNLM"/>
    </source>
</evidence>